<protein>
    <submittedName>
        <fullName evidence="5">Alpha-ketoacid dehydrogenase subunit beta</fullName>
    </submittedName>
</protein>
<comment type="caution">
    <text evidence="5">The sequence shown here is derived from an EMBL/GenBank/DDBJ whole genome shotgun (WGS) entry which is preliminary data.</text>
</comment>
<dbReference type="InterPro" id="IPR005475">
    <property type="entry name" value="Transketolase-like_Pyr-bd"/>
</dbReference>
<dbReference type="EMBL" id="JAANNP010000027">
    <property type="protein sequence ID" value="NHC15382.1"/>
    <property type="molecule type" value="Genomic_DNA"/>
</dbReference>
<dbReference type="CDD" id="cd07036">
    <property type="entry name" value="TPP_PYR_E1-PDHc-beta_like"/>
    <property type="match status" value="1"/>
</dbReference>
<keyword evidence="6" id="KW-1185">Reference proteome</keyword>
<keyword evidence="3" id="KW-0786">Thiamine pyrophosphate</keyword>
<reference evidence="5 6" key="1">
    <citation type="submission" date="2020-03" db="EMBL/GenBank/DDBJ databases">
        <title>Two novel Motilibacter sp.</title>
        <authorList>
            <person name="Liu S."/>
        </authorList>
    </citation>
    <scope>NUCLEOTIDE SEQUENCE [LARGE SCALE GENOMIC DNA]</scope>
    <source>
        <strain evidence="5 6">E257</strain>
    </source>
</reference>
<dbReference type="InterPro" id="IPR033248">
    <property type="entry name" value="Transketolase_C"/>
</dbReference>
<dbReference type="SUPFAM" id="SSF52922">
    <property type="entry name" value="TK C-terminal domain-like"/>
    <property type="match status" value="1"/>
</dbReference>
<name>A0ABX0GX37_9ACTN</name>
<evidence type="ECO:0000256" key="1">
    <source>
        <dbReference type="ARBA" id="ARBA00001964"/>
    </source>
</evidence>
<feature type="domain" description="Transketolase-like pyrimidine-binding" evidence="4">
    <location>
        <begin position="15"/>
        <end position="190"/>
    </location>
</feature>
<dbReference type="Pfam" id="PF02780">
    <property type="entry name" value="Transketolase_C"/>
    <property type="match status" value="1"/>
</dbReference>
<dbReference type="SMART" id="SM00861">
    <property type="entry name" value="Transket_pyr"/>
    <property type="match status" value="1"/>
</dbReference>
<comment type="cofactor">
    <cofactor evidence="1">
        <name>thiamine diphosphate</name>
        <dbReference type="ChEBI" id="CHEBI:58937"/>
    </cofactor>
</comment>
<dbReference type="Proteomes" id="UP000800981">
    <property type="component" value="Unassembled WGS sequence"/>
</dbReference>
<gene>
    <name evidence="5" type="ORF">G9H71_16500</name>
</gene>
<dbReference type="Gene3D" id="3.40.50.970">
    <property type="match status" value="1"/>
</dbReference>
<evidence type="ECO:0000313" key="6">
    <source>
        <dbReference type="Proteomes" id="UP000800981"/>
    </source>
</evidence>
<accession>A0ABX0GX37</accession>
<keyword evidence="2" id="KW-0560">Oxidoreductase</keyword>
<sequence length="335" mass="35607">MAPQRSVGGGATGPVTMARAIGMGLRRALEDDPKTLVMGEDVGQLGGVFRVTDGLLKDFGEARVIDTPLGEAGIIGTAVGLALRGYRPVCEIQFDGFVYPAFDQIVSSLAKLHARSRGRLSVPVVIRIPFGGGIGAVEHHSESPEAYFAHTAGLRVVSPATPNDAYWMIQQAVSSADPVVFLEPKRRYWEKAELDLASSPLPMGEARLVLPGSQVTLVAYGPTVRTAIDAAAAAREEGISIEVIDLRSLSPLDVDAVEASVRRTGRLVVVHEAPVSLGLGAELAAQITERCFHSLEAPVLRVGGAAVPYPPARVEEHYLPDVDRVLHAVDRALAY</sequence>
<dbReference type="PANTHER" id="PTHR43257:SF2">
    <property type="entry name" value="PYRUVATE DEHYDROGENASE E1 COMPONENT SUBUNIT BETA"/>
    <property type="match status" value="1"/>
</dbReference>
<evidence type="ECO:0000256" key="2">
    <source>
        <dbReference type="ARBA" id="ARBA00023002"/>
    </source>
</evidence>
<evidence type="ECO:0000259" key="4">
    <source>
        <dbReference type="SMART" id="SM00861"/>
    </source>
</evidence>
<evidence type="ECO:0000313" key="5">
    <source>
        <dbReference type="EMBL" id="NHC15382.1"/>
    </source>
</evidence>
<proteinExistence type="predicted"/>
<organism evidence="5 6">
    <name type="scientific">Motilibacter deserti</name>
    <dbReference type="NCBI Taxonomy" id="2714956"/>
    <lineage>
        <taxon>Bacteria</taxon>
        <taxon>Bacillati</taxon>
        <taxon>Actinomycetota</taxon>
        <taxon>Actinomycetes</taxon>
        <taxon>Motilibacterales</taxon>
        <taxon>Motilibacteraceae</taxon>
        <taxon>Motilibacter</taxon>
    </lineage>
</organism>
<dbReference type="Gene3D" id="3.40.50.920">
    <property type="match status" value="1"/>
</dbReference>
<dbReference type="InterPro" id="IPR009014">
    <property type="entry name" value="Transketo_C/PFOR_II"/>
</dbReference>
<dbReference type="InterPro" id="IPR029061">
    <property type="entry name" value="THDP-binding"/>
</dbReference>
<dbReference type="SUPFAM" id="SSF52518">
    <property type="entry name" value="Thiamin diphosphate-binding fold (THDP-binding)"/>
    <property type="match status" value="1"/>
</dbReference>
<evidence type="ECO:0000256" key="3">
    <source>
        <dbReference type="ARBA" id="ARBA00023052"/>
    </source>
</evidence>
<dbReference type="PANTHER" id="PTHR43257">
    <property type="entry name" value="PYRUVATE DEHYDROGENASE E1 COMPONENT BETA SUBUNIT"/>
    <property type="match status" value="1"/>
</dbReference>
<dbReference type="Pfam" id="PF02779">
    <property type="entry name" value="Transket_pyr"/>
    <property type="match status" value="1"/>
</dbReference>